<comment type="caution">
    <text evidence="2">The sequence shown here is derived from an EMBL/GenBank/DDBJ whole genome shotgun (WGS) entry which is preliminary data.</text>
</comment>
<proteinExistence type="predicted"/>
<dbReference type="RefSeq" id="WP_229916852.1">
    <property type="nucleotide sequence ID" value="NZ_BMWD01000038.1"/>
</dbReference>
<sequence>MRSHEDARAWDARLGWAHGLIADDPQVRSAALDRLAGARKDVDDAVDRLNAVWRRRLPVGRAKANRGYDRAAMRSLPDGLWNRPAGGHVTAWPGLPYALLFLEWEARYPLEWTRHAKHWGTKQQLIRDLAVAGHAEPVREKLTDLTEIVVRRPHRCKDREYVRVARAVDGDGLRDRLGAAARSDDPWARRHAGYVLWLLDHPEVPNTRHVWRTWLDTAPVADGSDAGTDSDAPDPDVPDSVSDTAC</sequence>
<name>A0A918NST7_9ACTN</name>
<protein>
    <submittedName>
        <fullName evidence="2">Uncharacterized protein</fullName>
    </submittedName>
</protein>
<evidence type="ECO:0000313" key="3">
    <source>
        <dbReference type="Proteomes" id="UP000645555"/>
    </source>
</evidence>
<reference evidence="2" key="2">
    <citation type="submission" date="2020-09" db="EMBL/GenBank/DDBJ databases">
        <authorList>
            <person name="Sun Q."/>
            <person name="Ohkuma M."/>
        </authorList>
    </citation>
    <scope>NUCLEOTIDE SEQUENCE</scope>
    <source>
        <strain evidence="2">JCM 4956</strain>
    </source>
</reference>
<dbReference type="Proteomes" id="UP000645555">
    <property type="component" value="Unassembled WGS sequence"/>
</dbReference>
<evidence type="ECO:0000256" key="1">
    <source>
        <dbReference type="SAM" id="MobiDB-lite"/>
    </source>
</evidence>
<keyword evidence="3" id="KW-1185">Reference proteome</keyword>
<dbReference type="EMBL" id="BMWD01000038">
    <property type="protein sequence ID" value="GGX93076.1"/>
    <property type="molecule type" value="Genomic_DNA"/>
</dbReference>
<feature type="region of interest" description="Disordered" evidence="1">
    <location>
        <begin position="221"/>
        <end position="246"/>
    </location>
</feature>
<reference evidence="2" key="1">
    <citation type="journal article" date="2014" name="Int. J. Syst. Evol. Microbiol.">
        <title>Complete genome sequence of Corynebacterium casei LMG S-19264T (=DSM 44701T), isolated from a smear-ripened cheese.</title>
        <authorList>
            <consortium name="US DOE Joint Genome Institute (JGI-PGF)"/>
            <person name="Walter F."/>
            <person name="Albersmeier A."/>
            <person name="Kalinowski J."/>
            <person name="Ruckert C."/>
        </authorList>
    </citation>
    <scope>NUCLEOTIDE SEQUENCE</scope>
    <source>
        <strain evidence="2">JCM 4956</strain>
    </source>
</reference>
<organism evidence="2 3">
    <name type="scientific">Streptomyces fructofermentans</name>
    <dbReference type="NCBI Taxonomy" id="152141"/>
    <lineage>
        <taxon>Bacteria</taxon>
        <taxon>Bacillati</taxon>
        <taxon>Actinomycetota</taxon>
        <taxon>Actinomycetes</taxon>
        <taxon>Kitasatosporales</taxon>
        <taxon>Streptomycetaceae</taxon>
        <taxon>Streptomyces</taxon>
    </lineage>
</organism>
<accession>A0A918NST7</accession>
<gene>
    <name evidence="2" type="ORF">GCM10010515_70010</name>
</gene>
<evidence type="ECO:0000313" key="2">
    <source>
        <dbReference type="EMBL" id="GGX93076.1"/>
    </source>
</evidence>
<dbReference type="AlphaFoldDB" id="A0A918NST7"/>